<dbReference type="HAMAP" id="MF_00226_B">
    <property type="entry name" value="CinA_B"/>
    <property type="match status" value="1"/>
</dbReference>
<dbReference type="InterPro" id="IPR008135">
    <property type="entry name" value="Competence-induced_CinA"/>
</dbReference>
<dbReference type="PANTHER" id="PTHR13939:SF0">
    <property type="entry name" value="NMN AMIDOHYDROLASE-LIKE PROTEIN YFAY"/>
    <property type="match status" value="1"/>
</dbReference>
<dbReference type="Proteomes" id="UP000295055">
    <property type="component" value="Unassembled WGS sequence"/>
</dbReference>
<accession>A0A4R3NZ80</accession>
<dbReference type="NCBIfam" id="TIGR00200">
    <property type="entry name" value="cinA_nterm"/>
    <property type="match status" value="1"/>
</dbReference>
<dbReference type="EMBL" id="SMAS01000001">
    <property type="protein sequence ID" value="TCT38510.1"/>
    <property type="molecule type" value="Genomic_DNA"/>
</dbReference>
<dbReference type="InterPro" id="IPR001453">
    <property type="entry name" value="MoaB/Mog_dom"/>
</dbReference>
<dbReference type="CDD" id="cd00885">
    <property type="entry name" value="cinA"/>
    <property type="match status" value="1"/>
</dbReference>
<feature type="domain" description="MoaB/Mog" evidence="2">
    <location>
        <begin position="21"/>
        <end position="188"/>
    </location>
</feature>
<proteinExistence type="inferred from homology"/>
<dbReference type="Pfam" id="PF00994">
    <property type="entry name" value="MoCF_biosynth"/>
    <property type="match status" value="1"/>
</dbReference>
<dbReference type="PIRSF" id="PIRSF006728">
    <property type="entry name" value="CinA"/>
    <property type="match status" value="1"/>
</dbReference>
<name>A0A4R3NZ80_9GAMM</name>
<dbReference type="InterPro" id="IPR050101">
    <property type="entry name" value="CinA"/>
</dbReference>
<dbReference type="SUPFAM" id="SSF53218">
    <property type="entry name" value="Molybdenum cofactor biosynthesis proteins"/>
    <property type="match status" value="1"/>
</dbReference>
<dbReference type="InterPro" id="IPR036425">
    <property type="entry name" value="MoaB/Mog-like_dom_sf"/>
</dbReference>
<evidence type="ECO:0000313" key="3">
    <source>
        <dbReference type="EMBL" id="TCT38510.1"/>
    </source>
</evidence>
<evidence type="ECO:0000256" key="1">
    <source>
        <dbReference type="HAMAP-Rule" id="MF_00226"/>
    </source>
</evidence>
<sequence length="416" mass="45722">MIKLAFHGKPQKGSAGMLIVEMLSTGDEVLHGQIIDTNAAWLADCLFQQGLPLHSRTTVGDSLDSLVETFIERSHHANVVIVNGGLGPTSDDLSALAAATAAGVPLVEHPEWIAVMESYFTARGREMPATNRKQALLPVNAELIDNPVGTACGFAMHLNDCWFFFTPGVPSEFKVMVNEQIIPRLRQKLTLPEPPICLRLTSFGRSESSLARQFDPLELPKECVLGYRSSMPIIELKLTGPANQRDAMEQVWQVVKAGVGDNKVFEGTEGIGALVRESLEQQQLSVVTHEQFSAGLLYWTLNAAKAPVTQGNIEKSATHADLAALVQTAKNNRSLNQREIGLVIGEYYDGTLSLALSTPTGSYAQCVNYLPRNHSELEKQQVSVMLMLDMLSRWLDGRPIIGDYEWLEQIQVMEVN</sequence>
<dbReference type="NCBIfam" id="TIGR00177">
    <property type="entry name" value="molyb_syn"/>
    <property type="match status" value="1"/>
</dbReference>
<organism evidence="3 4">
    <name type="scientific">Providencia alcalifaciens</name>
    <dbReference type="NCBI Taxonomy" id="126385"/>
    <lineage>
        <taxon>Bacteria</taxon>
        <taxon>Pseudomonadati</taxon>
        <taxon>Pseudomonadota</taxon>
        <taxon>Gammaproteobacteria</taxon>
        <taxon>Enterobacterales</taxon>
        <taxon>Morganellaceae</taxon>
        <taxon>Providencia</taxon>
    </lineage>
</organism>
<dbReference type="PANTHER" id="PTHR13939">
    <property type="entry name" value="NICOTINAMIDE-NUCLEOTIDE AMIDOHYDROLASE PNCC"/>
    <property type="match status" value="1"/>
</dbReference>
<comment type="similarity">
    <text evidence="1">Belongs to the CinA family.</text>
</comment>
<comment type="caution">
    <text evidence="3">The sequence shown here is derived from an EMBL/GenBank/DDBJ whole genome shotgun (WGS) entry which is preliminary data.</text>
</comment>
<reference evidence="3 4" key="1">
    <citation type="submission" date="2019-03" db="EMBL/GenBank/DDBJ databases">
        <title>Genomic analyses of the natural microbiome of Caenorhabditis elegans.</title>
        <authorList>
            <person name="Samuel B."/>
        </authorList>
    </citation>
    <scope>NUCLEOTIDE SEQUENCE [LARGE SCALE GENOMIC DNA]</scope>
    <source>
        <strain evidence="3 4">JUb102</strain>
    </source>
</reference>
<dbReference type="AlphaFoldDB" id="A0A4R3NZ80"/>
<gene>
    <name evidence="3" type="ORF">EC835_101520</name>
</gene>
<evidence type="ECO:0000259" key="2">
    <source>
        <dbReference type="SMART" id="SM00852"/>
    </source>
</evidence>
<dbReference type="SMART" id="SM00852">
    <property type="entry name" value="MoCF_biosynth"/>
    <property type="match status" value="1"/>
</dbReference>
<dbReference type="Gene3D" id="3.40.980.10">
    <property type="entry name" value="MoaB/Mog-like domain"/>
    <property type="match status" value="1"/>
</dbReference>
<evidence type="ECO:0000313" key="4">
    <source>
        <dbReference type="Proteomes" id="UP000295055"/>
    </source>
</evidence>
<dbReference type="NCBIfam" id="NF002978">
    <property type="entry name" value="PRK03673.1"/>
    <property type="match status" value="1"/>
</dbReference>
<protein>
    <recommendedName>
        <fullName evidence="1">CinA-like protein</fullName>
    </recommendedName>
</protein>